<dbReference type="Pfam" id="PF10232">
    <property type="entry name" value="Med8"/>
    <property type="match status" value="1"/>
</dbReference>
<keyword evidence="7 9" id="KW-0539">Nucleus</keyword>
<comment type="similarity">
    <text evidence="2 9">Belongs to the Mediator complex subunit 8 family.</text>
</comment>
<name>A0AAN7GXG3_9PEZI</name>
<evidence type="ECO:0000256" key="8">
    <source>
        <dbReference type="ARBA" id="ARBA00031261"/>
    </source>
</evidence>
<dbReference type="Proteomes" id="UP001301958">
    <property type="component" value="Unassembled WGS sequence"/>
</dbReference>
<sequence length="290" mass="32763">MASLNLAQEELKQLEMVRNRLNQLFHSLDSLTQRLIQSNPLLSRESLQLNTTIIKSNIMSVQSIIDDNFDLFQRLAIHPSTNYPGRNKENFDLLVMLLRKKPEEAVDDYIEESLNAARAAGLDEKKLAEGLHERMNSYNDDPDDYGMEDEEDEGQSDPLIEQWADCFYTFDQAVKQYVSVQAQKNFTVAEQAMGIENVRTGLKRELKDIDDDDDEEEEDEDEDMAMGGMESGAAPGLAGGPVSTSGAINNIQPEHVLWMMARGGKNLPRYVELDANRVVKVETKRAPPPR</sequence>
<comment type="caution">
    <text evidence="12">The sequence shown here is derived from an EMBL/GenBank/DDBJ whole genome shotgun (WGS) entry which is preliminary data.</text>
</comment>
<organism evidence="12 13">
    <name type="scientific">Podospora fimiseda</name>
    <dbReference type="NCBI Taxonomy" id="252190"/>
    <lineage>
        <taxon>Eukaryota</taxon>
        <taxon>Fungi</taxon>
        <taxon>Dikarya</taxon>
        <taxon>Ascomycota</taxon>
        <taxon>Pezizomycotina</taxon>
        <taxon>Sordariomycetes</taxon>
        <taxon>Sordariomycetidae</taxon>
        <taxon>Sordariales</taxon>
        <taxon>Podosporaceae</taxon>
        <taxon>Podospora</taxon>
    </lineage>
</organism>
<evidence type="ECO:0000256" key="9">
    <source>
        <dbReference type="RuleBase" id="RU364144"/>
    </source>
</evidence>
<reference evidence="12" key="1">
    <citation type="journal article" date="2023" name="Mol. Phylogenet. Evol.">
        <title>Genome-scale phylogeny and comparative genomics of the fungal order Sordariales.</title>
        <authorList>
            <person name="Hensen N."/>
            <person name="Bonometti L."/>
            <person name="Westerberg I."/>
            <person name="Brannstrom I.O."/>
            <person name="Guillou S."/>
            <person name="Cros-Aarteil S."/>
            <person name="Calhoun S."/>
            <person name="Haridas S."/>
            <person name="Kuo A."/>
            <person name="Mondo S."/>
            <person name="Pangilinan J."/>
            <person name="Riley R."/>
            <person name="LaButti K."/>
            <person name="Andreopoulos B."/>
            <person name="Lipzen A."/>
            <person name="Chen C."/>
            <person name="Yan M."/>
            <person name="Daum C."/>
            <person name="Ng V."/>
            <person name="Clum A."/>
            <person name="Steindorff A."/>
            <person name="Ohm R.A."/>
            <person name="Martin F."/>
            <person name="Silar P."/>
            <person name="Natvig D.O."/>
            <person name="Lalanne C."/>
            <person name="Gautier V."/>
            <person name="Ament-Velasquez S.L."/>
            <person name="Kruys A."/>
            <person name="Hutchinson M.I."/>
            <person name="Powell A.J."/>
            <person name="Barry K."/>
            <person name="Miller A.N."/>
            <person name="Grigoriev I.V."/>
            <person name="Debuchy R."/>
            <person name="Gladieux P."/>
            <person name="Hiltunen Thoren M."/>
            <person name="Johannesson H."/>
        </authorList>
    </citation>
    <scope>NUCLEOTIDE SEQUENCE</scope>
    <source>
        <strain evidence="12">CBS 990.96</strain>
    </source>
</reference>
<comment type="function">
    <text evidence="9">Component of the Mediator complex, a coactivator involved in the regulated transcription of nearly all RNA polymerase II-dependent genes. Mediator functions as a bridge to convey information from gene-specific regulatory proteins to the basal RNA polymerase II transcription machinery. Mediator is recruited to promoters by direct interactions with regulatory proteins and serves as a scaffold for the assembly of a functional preinitiation complex with RNA polymerase II and the general transcription factors.</text>
</comment>
<keyword evidence="10" id="KW-0175">Coiled coil</keyword>
<dbReference type="Gene3D" id="1.20.58.1710">
    <property type="match status" value="1"/>
</dbReference>
<evidence type="ECO:0000256" key="10">
    <source>
        <dbReference type="SAM" id="Coils"/>
    </source>
</evidence>
<gene>
    <name evidence="9" type="primary">MED8</name>
    <name evidence="12" type="ORF">QBC38DRAFT_387097</name>
</gene>
<feature type="region of interest" description="Disordered" evidence="11">
    <location>
        <begin position="204"/>
        <end position="246"/>
    </location>
</feature>
<evidence type="ECO:0000256" key="2">
    <source>
        <dbReference type="ARBA" id="ARBA00005716"/>
    </source>
</evidence>
<keyword evidence="5 9" id="KW-0010">Activator</keyword>
<feature type="compositionally biased region" description="Acidic residues" evidence="11">
    <location>
        <begin position="140"/>
        <end position="155"/>
    </location>
</feature>
<dbReference type="PANTHER" id="PTHR13074:SF9">
    <property type="entry name" value="MEDIATOR OF RNA POLYMERASE II TRANSCRIPTION SUBUNIT 8"/>
    <property type="match status" value="1"/>
</dbReference>
<dbReference type="InterPro" id="IPR019364">
    <property type="entry name" value="Mediatior_Med8_fun/met"/>
</dbReference>
<keyword evidence="6 9" id="KW-0804">Transcription</keyword>
<evidence type="ECO:0000313" key="12">
    <source>
        <dbReference type="EMBL" id="KAK4229096.1"/>
    </source>
</evidence>
<feature type="compositionally biased region" description="Acidic residues" evidence="11">
    <location>
        <begin position="208"/>
        <end position="224"/>
    </location>
</feature>
<protein>
    <recommendedName>
        <fullName evidence="3 9">Mediator of RNA polymerase II transcription subunit 8</fullName>
    </recommendedName>
    <alternativeName>
        <fullName evidence="8 9">Mediator complex subunit 8</fullName>
    </alternativeName>
</protein>
<evidence type="ECO:0000256" key="11">
    <source>
        <dbReference type="SAM" id="MobiDB-lite"/>
    </source>
</evidence>
<feature type="coiled-coil region" evidence="10">
    <location>
        <begin position="4"/>
        <end position="34"/>
    </location>
</feature>
<accession>A0AAN7GXG3</accession>
<reference evidence="12" key="2">
    <citation type="submission" date="2023-05" db="EMBL/GenBank/DDBJ databases">
        <authorList>
            <consortium name="Lawrence Berkeley National Laboratory"/>
            <person name="Steindorff A."/>
            <person name="Hensen N."/>
            <person name="Bonometti L."/>
            <person name="Westerberg I."/>
            <person name="Brannstrom I.O."/>
            <person name="Guillou S."/>
            <person name="Cros-Aarteil S."/>
            <person name="Calhoun S."/>
            <person name="Haridas S."/>
            <person name="Kuo A."/>
            <person name="Mondo S."/>
            <person name="Pangilinan J."/>
            <person name="Riley R."/>
            <person name="Labutti K."/>
            <person name="Andreopoulos B."/>
            <person name="Lipzen A."/>
            <person name="Chen C."/>
            <person name="Yanf M."/>
            <person name="Daum C."/>
            <person name="Ng V."/>
            <person name="Clum A."/>
            <person name="Ohm R."/>
            <person name="Martin F."/>
            <person name="Silar P."/>
            <person name="Natvig D."/>
            <person name="Lalanne C."/>
            <person name="Gautier V."/>
            <person name="Ament-Velasquez S.L."/>
            <person name="Kruys A."/>
            <person name="Hutchinson M.I."/>
            <person name="Powell A.J."/>
            <person name="Barry K."/>
            <person name="Miller A.N."/>
            <person name="Grigoriev I.V."/>
            <person name="Debuchy R."/>
            <person name="Gladieux P."/>
            <person name="Thoren M.H."/>
            <person name="Johannesson H."/>
        </authorList>
    </citation>
    <scope>NUCLEOTIDE SEQUENCE</scope>
    <source>
        <strain evidence="12">CBS 990.96</strain>
    </source>
</reference>
<evidence type="ECO:0000256" key="4">
    <source>
        <dbReference type="ARBA" id="ARBA00023015"/>
    </source>
</evidence>
<comment type="subunit">
    <text evidence="9">Component of the Mediator complex.</text>
</comment>
<dbReference type="GO" id="GO:0016592">
    <property type="term" value="C:mediator complex"/>
    <property type="evidence" value="ECO:0007669"/>
    <property type="project" value="InterPro"/>
</dbReference>
<dbReference type="GO" id="GO:0003712">
    <property type="term" value="F:transcription coregulator activity"/>
    <property type="evidence" value="ECO:0007669"/>
    <property type="project" value="InterPro"/>
</dbReference>
<dbReference type="Gene3D" id="6.10.250.2610">
    <property type="match status" value="1"/>
</dbReference>
<keyword evidence="13" id="KW-1185">Reference proteome</keyword>
<evidence type="ECO:0000256" key="3">
    <source>
        <dbReference type="ARBA" id="ARBA00020637"/>
    </source>
</evidence>
<evidence type="ECO:0000256" key="7">
    <source>
        <dbReference type="ARBA" id="ARBA00023242"/>
    </source>
</evidence>
<evidence type="ECO:0000313" key="13">
    <source>
        <dbReference type="Proteomes" id="UP001301958"/>
    </source>
</evidence>
<dbReference type="GO" id="GO:0070847">
    <property type="term" value="C:core mediator complex"/>
    <property type="evidence" value="ECO:0007669"/>
    <property type="project" value="TreeGrafter"/>
</dbReference>
<dbReference type="GO" id="GO:0000978">
    <property type="term" value="F:RNA polymerase II cis-regulatory region sequence-specific DNA binding"/>
    <property type="evidence" value="ECO:0007669"/>
    <property type="project" value="TreeGrafter"/>
</dbReference>
<dbReference type="AlphaFoldDB" id="A0AAN7GXG3"/>
<proteinExistence type="inferred from homology"/>
<dbReference type="EMBL" id="MU865311">
    <property type="protein sequence ID" value="KAK4229096.1"/>
    <property type="molecule type" value="Genomic_DNA"/>
</dbReference>
<evidence type="ECO:0000256" key="5">
    <source>
        <dbReference type="ARBA" id="ARBA00023159"/>
    </source>
</evidence>
<evidence type="ECO:0000256" key="1">
    <source>
        <dbReference type="ARBA" id="ARBA00004123"/>
    </source>
</evidence>
<feature type="region of interest" description="Disordered" evidence="11">
    <location>
        <begin position="133"/>
        <end position="155"/>
    </location>
</feature>
<evidence type="ECO:0000256" key="6">
    <source>
        <dbReference type="ARBA" id="ARBA00023163"/>
    </source>
</evidence>
<dbReference type="PANTHER" id="PTHR13074">
    <property type="entry name" value="MEDIATOR OF RNA POLYMERASE II TRANSCRIPTION SUBUNIT 8"/>
    <property type="match status" value="1"/>
</dbReference>
<comment type="subcellular location">
    <subcellularLocation>
        <location evidence="1 9">Nucleus</location>
    </subcellularLocation>
</comment>
<keyword evidence="4 9" id="KW-0805">Transcription regulation</keyword>
<dbReference type="GO" id="GO:0006357">
    <property type="term" value="P:regulation of transcription by RNA polymerase II"/>
    <property type="evidence" value="ECO:0007669"/>
    <property type="project" value="InterPro"/>
</dbReference>